<evidence type="ECO:0000256" key="1">
    <source>
        <dbReference type="SAM" id="Phobius"/>
    </source>
</evidence>
<evidence type="ECO:0000313" key="2">
    <source>
        <dbReference type="EMBL" id="MBM7693210.1"/>
    </source>
</evidence>
<keyword evidence="1" id="KW-1133">Transmembrane helix</keyword>
<organism evidence="2 3">
    <name type="scientific">Peribacillus deserti</name>
    <dbReference type="NCBI Taxonomy" id="673318"/>
    <lineage>
        <taxon>Bacteria</taxon>
        <taxon>Bacillati</taxon>
        <taxon>Bacillota</taxon>
        <taxon>Bacilli</taxon>
        <taxon>Bacillales</taxon>
        <taxon>Bacillaceae</taxon>
        <taxon>Peribacillus</taxon>
    </lineage>
</organism>
<reference evidence="2 3" key="1">
    <citation type="submission" date="2021-01" db="EMBL/GenBank/DDBJ databases">
        <title>Genomic Encyclopedia of Type Strains, Phase IV (KMG-IV): sequencing the most valuable type-strain genomes for metagenomic binning, comparative biology and taxonomic classification.</title>
        <authorList>
            <person name="Goeker M."/>
        </authorList>
    </citation>
    <scope>NUCLEOTIDE SEQUENCE [LARGE SCALE GENOMIC DNA]</scope>
    <source>
        <strain evidence="2 3">DSM 105482</strain>
    </source>
</reference>
<keyword evidence="1" id="KW-0472">Membrane</keyword>
<comment type="caution">
    <text evidence="2">The sequence shown here is derived from an EMBL/GenBank/DDBJ whole genome shotgun (WGS) entry which is preliminary data.</text>
</comment>
<dbReference type="EMBL" id="JAFBFI010000011">
    <property type="protein sequence ID" value="MBM7693210.1"/>
    <property type="molecule type" value="Genomic_DNA"/>
</dbReference>
<feature type="transmembrane region" description="Helical" evidence="1">
    <location>
        <begin position="56"/>
        <end position="76"/>
    </location>
</feature>
<keyword evidence="3" id="KW-1185">Reference proteome</keyword>
<protein>
    <submittedName>
        <fullName evidence="2">Glucan phosphoethanolaminetransferase (Alkaline phosphatase superfamily)</fullName>
    </submittedName>
</protein>
<dbReference type="RefSeq" id="WP_204543920.1">
    <property type="nucleotide sequence ID" value="NZ_JAFBFI010000011.1"/>
</dbReference>
<accession>A0ABS2QJN5</accession>
<feature type="transmembrane region" description="Helical" evidence="1">
    <location>
        <begin position="33"/>
        <end position="49"/>
    </location>
</feature>
<keyword evidence="1" id="KW-0812">Transmembrane</keyword>
<proteinExistence type="predicted"/>
<evidence type="ECO:0000313" key="3">
    <source>
        <dbReference type="Proteomes" id="UP000823486"/>
    </source>
</evidence>
<name>A0ABS2QJN5_9BACI</name>
<dbReference type="InterPro" id="IPR036259">
    <property type="entry name" value="MFS_trans_sf"/>
</dbReference>
<dbReference type="SUPFAM" id="SSF103473">
    <property type="entry name" value="MFS general substrate transporter"/>
    <property type="match status" value="1"/>
</dbReference>
<dbReference type="Proteomes" id="UP000823486">
    <property type="component" value="Unassembled WGS sequence"/>
</dbReference>
<sequence>MKTSWLILTLIPAPFLFHFFEYGQHIKREEASFLYLGSVIFVIIIGLLSGQIRIRYVILVNVITGLLSMFLAMYLIPNDGGWFKPAGRDVGSNLCCSCFFSGTINSKVFFKTILC</sequence>
<gene>
    <name evidence="2" type="ORF">JOC77_002650</name>
</gene>